<accession>A0A9P6IA89</accession>
<keyword evidence="3 6" id="KW-0812">Transmembrane</keyword>
<evidence type="ECO:0000256" key="1">
    <source>
        <dbReference type="ARBA" id="ARBA00004141"/>
    </source>
</evidence>
<keyword evidence="9" id="KW-1185">Reference proteome</keyword>
<dbReference type="PANTHER" id="PTHR45649:SF11">
    <property type="entry name" value="TRANSPORTER, PUTATIVE (EUROFUNG)-RELATED"/>
    <property type="match status" value="1"/>
</dbReference>
<evidence type="ECO:0000256" key="7">
    <source>
        <dbReference type="SAM" id="SignalP"/>
    </source>
</evidence>
<keyword evidence="2" id="KW-0813">Transport</keyword>
<dbReference type="OrthoDB" id="2417308at2759"/>
<protein>
    <submittedName>
        <fullName evidence="8">Amino acid permease</fullName>
    </submittedName>
</protein>
<evidence type="ECO:0000256" key="4">
    <source>
        <dbReference type="ARBA" id="ARBA00022989"/>
    </source>
</evidence>
<dbReference type="EMBL" id="JAATWM020000012">
    <property type="protein sequence ID" value="KAF9878051.1"/>
    <property type="molecule type" value="Genomic_DNA"/>
</dbReference>
<dbReference type="Proteomes" id="UP000781932">
    <property type="component" value="Unassembled WGS sequence"/>
</dbReference>
<dbReference type="InterPro" id="IPR002293">
    <property type="entry name" value="AA/rel_permease1"/>
</dbReference>
<proteinExistence type="predicted"/>
<feature type="transmembrane region" description="Helical" evidence="6">
    <location>
        <begin position="91"/>
        <end position="112"/>
    </location>
</feature>
<feature type="transmembrane region" description="Helical" evidence="6">
    <location>
        <begin position="199"/>
        <end position="222"/>
    </location>
</feature>
<evidence type="ECO:0000256" key="6">
    <source>
        <dbReference type="SAM" id="Phobius"/>
    </source>
</evidence>
<feature type="signal peptide" evidence="7">
    <location>
        <begin position="1"/>
        <end position="22"/>
    </location>
</feature>
<evidence type="ECO:0000313" key="9">
    <source>
        <dbReference type="Proteomes" id="UP000781932"/>
    </source>
</evidence>
<keyword evidence="7" id="KW-0732">Signal</keyword>
<evidence type="ECO:0000256" key="5">
    <source>
        <dbReference type="ARBA" id="ARBA00023136"/>
    </source>
</evidence>
<reference evidence="8" key="2">
    <citation type="submission" date="2020-11" db="EMBL/GenBank/DDBJ databases">
        <title>Whole genome sequencing of Colletotrichum sp.</title>
        <authorList>
            <person name="Li H."/>
        </authorList>
    </citation>
    <scope>NUCLEOTIDE SEQUENCE</scope>
    <source>
        <strain evidence="8">CkLH20</strain>
    </source>
</reference>
<keyword evidence="4 6" id="KW-1133">Transmembrane helix</keyword>
<dbReference type="Pfam" id="PF13520">
    <property type="entry name" value="AA_permease_2"/>
    <property type="match status" value="1"/>
</dbReference>
<dbReference type="GO" id="GO:0016020">
    <property type="term" value="C:membrane"/>
    <property type="evidence" value="ECO:0007669"/>
    <property type="project" value="UniProtKB-SubCell"/>
</dbReference>
<dbReference type="AlphaFoldDB" id="A0A9P6IA89"/>
<dbReference type="GeneID" id="62160420"/>
<evidence type="ECO:0000256" key="2">
    <source>
        <dbReference type="ARBA" id="ARBA00022448"/>
    </source>
</evidence>
<feature type="chain" id="PRO_5040391030" evidence="7">
    <location>
        <begin position="23"/>
        <end position="279"/>
    </location>
</feature>
<gene>
    <name evidence="8" type="ORF">CkaCkLH20_04627</name>
</gene>
<comment type="subcellular location">
    <subcellularLocation>
        <location evidence="1">Membrane</location>
        <topology evidence="1">Multi-pass membrane protein</topology>
    </subcellularLocation>
</comment>
<dbReference type="RefSeq" id="XP_038747512.1">
    <property type="nucleotide sequence ID" value="XM_038887346.1"/>
</dbReference>
<name>A0A9P6IA89_9PEZI</name>
<dbReference type="GO" id="GO:0022857">
    <property type="term" value="F:transmembrane transporter activity"/>
    <property type="evidence" value="ECO:0007669"/>
    <property type="project" value="InterPro"/>
</dbReference>
<keyword evidence="5 6" id="KW-0472">Membrane</keyword>
<feature type="transmembrane region" description="Helical" evidence="6">
    <location>
        <begin position="46"/>
        <end position="79"/>
    </location>
</feature>
<evidence type="ECO:0000313" key="8">
    <source>
        <dbReference type="EMBL" id="KAF9878051.1"/>
    </source>
</evidence>
<evidence type="ECO:0000256" key="3">
    <source>
        <dbReference type="ARBA" id="ARBA00022692"/>
    </source>
</evidence>
<dbReference type="PANTHER" id="PTHR45649">
    <property type="entry name" value="AMINO-ACID PERMEASE BAT1"/>
    <property type="match status" value="1"/>
</dbReference>
<feature type="transmembrane region" description="Helical" evidence="6">
    <location>
        <begin position="118"/>
        <end position="142"/>
    </location>
</feature>
<feature type="transmembrane region" description="Helical" evidence="6">
    <location>
        <begin position="163"/>
        <end position="179"/>
    </location>
</feature>
<comment type="caution">
    <text evidence="8">The sequence shown here is derived from an EMBL/GenBank/DDBJ whole genome shotgun (WGS) entry which is preliminary data.</text>
</comment>
<reference evidence="8" key="1">
    <citation type="submission" date="2020-03" db="EMBL/GenBank/DDBJ databases">
        <authorList>
            <person name="He L."/>
        </authorList>
    </citation>
    <scope>NUCLEOTIDE SEQUENCE</scope>
    <source>
        <strain evidence="8">CkLH20</strain>
    </source>
</reference>
<sequence length="279" mass="30253">MLFPAATFIGLVSLGMAELTSAFPVAGGQYYWAYILSPPKWAPLISYTTAVIGVLGAWLGCASTCNFISSMILSIVQFIQPEYVILSSHKYFVYVAVMSLGAAINIFGSRMLPALNRFIFVFSIITLTITTATMLACSYPNYNSAKWVFTDDTVSSGWTNRPLALVFCFINSLYGFLGTDAGVHMTEEIPNPAATAPKVILYPVIIGLITVLPFACTCMFVIKDIEEILVAPSGLPLIQLYYQATGSQDRRGRYGLQLEMTVSRGLTCGSKSVQGSGCL</sequence>
<organism evidence="8 9">
    <name type="scientific">Colletotrichum karsti</name>
    <dbReference type="NCBI Taxonomy" id="1095194"/>
    <lineage>
        <taxon>Eukaryota</taxon>
        <taxon>Fungi</taxon>
        <taxon>Dikarya</taxon>
        <taxon>Ascomycota</taxon>
        <taxon>Pezizomycotina</taxon>
        <taxon>Sordariomycetes</taxon>
        <taxon>Hypocreomycetidae</taxon>
        <taxon>Glomerellales</taxon>
        <taxon>Glomerellaceae</taxon>
        <taxon>Colletotrichum</taxon>
        <taxon>Colletotrichum boninense species complex</taxon>
    </lineage>
</organism>
<dbReference type="Gene3D" id="1.20.1740.10">
    <property type="entry name" value="Amino acid/polyamine transporter I"/>
    <property type="match status" value="1"/>
</dbReference>